<dbReference type="AlphaFoldDB" id="A0A812PK35"/>
<keyword evidence="3" id="KW-1185">Reference proteome</keyword>
<proteinExistence type="predicted"/>
<accession>A0A812PK35</accession>
<protein>
    <submittedName>
        <fullName evidence="2">Rabgap1l protein</fullName>
    </submittedName>
</protein>
<reference evidence="2" key="1">
    <citation type="submission" date="2021-02" db="EMBL/GenBank/DDBJ databases">
        <authorList>
            <person name="Dougan E. K."/>
            <person name="Rhodes N."/>
            <person name="Thang M."/>
            <person name="Chan C."/>
        </authorList>
    </citation>
    <scope>NUCLEOTIDE SEQUENCE</scope>
</reference>
<feature type="chain" id="PRO_5032920336" evidence="1">
    <location>
        <begin position="21"/>
        <end position="313"/>
    </location>
</feature>
<sequence length="313" mass="35771">MVRIPLLVAAVATLRPFGRAVRPKSAELDLQPDHVLLAQQFQRLTPRCQEQLEGLQRDLMVACQLRESRGHDCNKIVGNIFSGWARPRFFETLAASDKEAMLWAGMWDGAGSEPGRTTKQALFDFADSVDADTVHPSSKLGKMVADHGDLEACNKDPAVYEAFTDSSDNKGLIPNFWNQASKVFVKGMANKKQVSVVIVVNKDLNPQAERSFQKSVLYNYELPELAREVNWSFEDGDPWHPQVVVVDLKGTCDEMLKTMKERIEHTVLNEFWVQKWLKKKPLRCLPCTAPCMLDENFAEKVKKEFNRKWYHFW</sequence>
<evidence type="ECO:0000313" key="3">
    <source>
        <dbReference type="Proteomes" id="UP000604046"/>
    </source>
</evidence>
<comment type="caution">
    <text evidence="2">The sequence shown here is derived from an EMBL/GenBank/DDBJ whole genome shotgun (WGS) entry which is preliminary data.</text>
</comment>
<gene>
    <name evidence="2" type="primary">Rabgap1l</name>
    <name evidence="2" type="ORF">SNAT2548_LOCUS18765</name>
</gene>
<dbReference type="EMBL" id="CAJNDS010002155">
    <property type="protein sequence ID" value="CAE7354205.1"/>
    <property type="molecule type" value="Genomic_DNA"/>
</dbReference>
<dbReference type="OrthoDB" id="410405at2759"/>
<dbReference type="Proteomes" id="UP000604046">
    <property type="component" value="Unassembled WGS sequence"/>
</dbReference>
<keyword evidence="1" id="KW-0732">Signal</keyword>
<organism evidence="2 3">
    <name type="scientific">Symbiodinium natans</name>
    <dbReference type="NCBI Taxonomy" id="878477"/>
    <lineage>
        <taxon>Eukaryota</taxon>
        <taxon>Sar</taxon>
        <taxon>Alveolata</taxon>
        <taxon>Dinophyceae</taxon>
        <taxon>Suessiales</taxon>
        <taxon>Symbiodiniaceae</taxon>
        <taxon>Symbiodinium</taxon>
    </lineage>
</organism>
<name>A0A812PK35_9DINO</name>
<evidence type="ECO:0000313" key="2">
    <source>
        <dbReference type="EMBL" id="CAE7354205.1"/>
    </source>
</evidence>
<evidence type="ECO:0000256" key="1">
    <source>
        <dbReference type="SAM" id="SignalP"/>
    </source>
</evidence>
<feature type="signal peptide" evidence="1">
    <location>
        <begin position="1"/>
        <end position="20"/>
    </location>
</feature>